<accession>A0ABQ3MGA5</accession>
<proteinExistence type="predicted"/>
<reference evidence="2" key="1">
    <citation type="journal article" date="2019" name="Int. J. Syst. Evol. Microbiol.">
        <title>The Global Catalogue of Microorganisms (GCM) 10K type strain sequencing project: providing services to taxonomists for standard genome sequencing and annotation.</title>
        <authorList>
            <consortium name="The Broad Institute Genomics Platform"/>
            <consortium name="The Broad Institute Genome Sequencing Center for Infectious Disease"/>
            <person name="Wu L."/>
            <person name="Ma J."/>
        </authorList>
    </citation>
    <scope>NUCLEOTIDE SEQUENCE [LARGE SCALE GENOMIC DNA]</scope>
    <source>
        <strain evidence="2">CGMCC 4.7367</strain>
    </source>
</reference>
<evidence type="ECO:0008006" key="3">
    <source>
        <dbReference type="Google" id="ProtNLM"/>
    </source>
</evidence>
<name>A0ABQ3MGA5_9PSEU</name>
<organism evidence="1 2">
    <name type="scientific">Lentzea cavernae</name>
    <dbReference type="NCBI Taxonomy" id="2020703"/>
    <lineage>
        <taxon>Bacteria</taxon>
        <taxon>Bacillati</taxon>
        <taxon>Actinomycetota</taxon>
        <taxon>Actinomycetes</taxon>
        <taxon>Pseudonocardiales</taxon>
        <taxon>Pseudonocardiaceae</taxon>
        <taxon>Lentzea</taxon>
    </lineage>
</organism>
<dbReference type="InterPro" id="IPR029058">
    <property type="entry name" value="AB_hydrolase_fold"/>
</dbReference>
<evidence type="ECO:0000313" key="2">
    <source>
        <dbReference type="Proteomes" id="UP000605568"/>
    </source>
</evidence>
<protein>
    <recommendedName>
        <fullName evidence="3">Alpha/beta hydrolase</fullName>
    </recommendedName>
</protein>
<comment type="caution">
    <text evidence="1">The sequence shown here is derived from an EMBL/GenBank/DDBJ whole genome shotgun (WGS) entry which is preliminary data.</text>
</comment>
<gene>
    <name evidence="1" type="ORF">GCM10017774_38260</name>
</gene>
<keyword evidence="2" id="KW-1185">Reference proteome</keyword>
<dbReference type="Gene3D" id="3.40.50.1820">
    <property type="entry name" value="alpha/beta hydrolase"/>
    <property type="match status" value="1"/>
</dbReference>
<dbReference type="CDD" id="cd00741">
    <property type="entry name" value="Lipase"/>
    <property type="match status" value="1"/>
</dbReference>
<dbReference type="Proteomes" id="UP000605568">
    <property type="component" value="Unassembled WGS sequence"/>
</dbReference>
<sequence length="381" mass="42365">MATPVFVLHGTSNRTADIIKERVAKLSTTCGDKWELIPVYWGDFGAHEQWIERILPKPTQRRSEEVRGGDIPETDDDDVEQFALTIAHALEPADDQMDEQEQLLAIEAGIRATLGGDAADAVAEATADTWTADRFWLSQVSDPALLRAIGRLLAEDTAEALDEVELRDRTRVREIVRQRMQSLDKLVGDALKSFASNVNQMIRTKLAPAVVRNFGDVIVYQRRWREIHDRVREVIAAVDPLLGTDSTHRVHLIGHSLGATIALDLATGAMAPESPALWTDSVITFGSPWPLFQLCDPRRPALAAIGGDGVVRLPETVNRWTNLWEPSDPLSFLAANVFRMHDGTPPVDVEVPHRYTKGANTHSNYWDAAELVTAMDRLFNT</sequence>
<evidence type="ECO:0000313" key="1">
    <source>
        <dbReference type="EMBL" id="GHH42234.1"/>
    </source>
</evidence>
<dbReference type="SUPFAM" id="SSF53474">
    <property type="entry name" value="alpha/beta-Hydrolases"/>
    <property type="match status" value="1"/>
</dbReference>
<dbReference type="EMBL" id="BNAR01000005">
    <property type="protein sequence ID" value="GHH42234.1"/>
    <property type="molecule type" value="Genomic_DNA"/>
</dbReference>
<dbReference type="RefSeq" id="WP_191299284.1">
    <property type="nucleotide sequence ID" value="NZ_BNAR01000005.1"/>
</dbReference>